<comment type="caution">
    <text evidence="1">The sequence shown here is derived from an EMBL/GenBank/DDBJ whole genome shotgun (WGS) entry which is preliminary data.</text>
</comment>
<proteinExistence type="predicted"/>
<gene>
    <name evidence="1" type="ORF">PR048_000395</name>
</gene>
<dbReference type="EMBL" id="JARBHB010000001">
    <property type="protein sequence ID" value="KAJ8895070.1"/>
    <property type="molecule type" value="Genomic_DNA"/>
</dbReference>
<organism evidence="1 2">
    <name type="scientific">Dryococelus australis</name>
    <dbReference type="NCBI Taxonomy" id="614101"/>
    <lineage>
        <taxon>Eukaryota</taxon>
        <taxon>Metazoa</taxon>
        <taxon>Ecdysozoa</taxon>
        <taxon>Arthropoda</taxon>
        <taxon>Hexapoda</taxon>
        <taxon>Insecta</taxon>
        <taxon>Pterygota</taxon>
        <taxon>Neoptera</taxon>
        <taxon>Polyneoptera</taxon>
        <taxon>Phasmatodea</taxon>
        <taxon>Verophasmatodea</taxon>
        <taxon>Anareolatae</taxon>
        <taxon>Phasmatidae</taxon>
        <taxon>Eurycanthinae</taxon>
        <taxon>Dryococelus</taxon>
    </lineage>
</organism>
<evidence type="ECO:0000313" key="1">
    <source>
        <dbReference type="EMBL" id="KAJ8895070.1"/>
    </source>
</evidence>
<name>A0ABQ9IEH7_9NEOP</name>
<keyword evidence="2" id="KW-1185">Reference proteome</keyword>
<sequence length="76" mass="8714">MTLRMPKESVHLLLEDREESGMKHFQEDIQKVAEKVAQNWTTSRSNVISNDLLTIFNEPSRLFNGGESSFHLLPQG</sequence>
<dbReference type="Proteomes" id="UP001159363">
    <property type="component" value="Chromosome 1"/>
</dbReference>
<evidence type="ECO:0000313" key="2">
    <source>
        <dbReference type="Proteomes" id="UP001159363"/>
    </source>
</evidence>
<accession>A0ABQ9IEH7</accession>
<protein>
    <submittedName>
        <fullName evidence="1">Uncharacterized protein</fullName>
    </submittedName>
</protein>
<reference evidence="1 2" key="1">
    <citation type="submission" date="2023-02" db="EMBL/GenBank/DDBJ databases">
        <title>LHISI_Scaffold_Assembly.</title>
        <authorList>
            <person name="Stuart O.P."/>
            <person name="Cleave R."/>
            <person name="Magrath M.J.L."/>
            <person name="Mikheyev A.S."/>
        </authorList>
    </citation>
    <scope>NUCLEOTIDE SEQUENCE [LARGE SCALE GENOMIC DNA]</scope>
    <source>
        <strain evidence="1">Daus_M_001</strain>
        <tissue evidence="1">Leg muscle</tissue>
    </source>
</reference>